<name>A0A1T2XK25_9BACL</name>
<gene>
    <name evidence="1" type="ORF">BVG16_05610</name>
</gene>
<dbReference type="STRING" id="1324314.BVG16_05610"/>
<dbReference type="AlphaFoldDB" id="A0A1T2XK25"/>
<sequence length="140" mass="15724">MSQQSLDLLLKMDKSKMQRPSRKIELNRLSVLAGEPVIFTCQALTMEEFEEVQEVSVSFGKKGELEDFSTNSVQIFTLLKGIVDPKLTDAKLLEFYGAHTPKQLIEDSKLLLPGEVTQLYNVISDLSGFGEEAVQELKNE</sequence>
<evidence type="ECO:0000313" key="1">
    <source>
        <dbReference type="EMBL" id="OPA80220.1"/>
    </source>
</evidence>
<evidence type="ECO:0000313" key="2">
    <source>
        <dbReference type="Proteomes" id="UP000190188"/>
    </source>
</evidence>
<proteinExistence type="predicted"/>
<dbReference type="RefSeq" id="WP_158081626.1">
    <property type="nucleotide sequence ID" value="NZ_MSZX01000002.1"/>
</dbReference>
<comment type="caution">
    <text evidence="1">The sequence shown here is derived from an EMBL/GenBank/DDBJ whole genome shotgun (WGS) entry which is preliminary data.</text>
</comment>
<reference evidence="1 2" key="1">
    <citation type="submission" date="2017-01" db="EMBL/GenBank/DDBJ databases">
        <title>Genome analysis of Paenibacillus selenitrireducens ES3-24.</title>
        <authorList>
            <person name="Xu D."/>
            <person name="Yao R."/>
            <person name="Zheng S."/>
        </authorList>
    </citation>
    <scope>NUCLEOTIDE SEQUENCE [LARGE SCALE GENOMIC DNA]</scope>
    <source>
        <strain evidence="1 2">ES3-24</strain>
    </source>
</reference>
<evidence type="ECO:0008006" key="3">
    <source>
        <dbReference type="Google" id="ProtNLM"/>
    </source>
</evidence>
<dbReference type="Proteomes" id="UP000190188">
    <property type="component" value="Unassembled WGS sequence"/>
</dbReference>
<dbReference type="Pfam" id="PF08890">
    <property type="entry name" value="Phage_TAC_5"/>
    <property type="match status" value="1"/>
</dbReference>
<dbReference type="OrthoDB" id="1634378at2"/>
<dbReference type="InterPro" id="IPR014986">
    <property type="entry name" value="XkdN-like"/>
</dbReference>
<dbReference type="Gene3D" id="3.30.2220.30">
    <property type="match status" value="1"/>
</dbReference>
<keyword evidence="2" id="KW-1185">Reference proteome</keyword>
<accession>A0A1T2XK25</accession>
<dbReference type="EMBL" id="MSZX01000002">
    <property type="protein sequence ID" value="OPA80220.1"/>
    <property type="molecule type" value="Genomic_DNA"/>
</dbReference>
<dbReference type="InterPro" id="IPR038559">
    <property type="entry name" value="XkdN-like_sf"/>
</dbReference>
<protein>
    <recommendedName>
        <fullName evidence="3">XkdN-like protein</fullName>
    </recommendedName>
</protein>
<organism evidence="1 2">
    <name type="scientific">Paenibacillus selenitireducens</name>
    <dbReference type="NCBI Taxonomy" id="1324314"/>
    <lineage>
        <taxon>Bacteria</taxon>
        <taxon>Bacillati</taxon>
        <taxon>Bacillota</taxon>
        <taxon>Bacilli</taxon>
        <taxon>Bacillales</taxon>
        <taxon>Paenibacillaceae</taxon>
        <taxon>Paenibacillus</taxon>
    </lineage>
</organism>